<feature type="domain" description="(+)RNA virus helicase C-terminal" evidence="1">
    <location>
        <begin position="8"/>
        <end position="203"/>
    </location>
</feature>
<name>A0ABR9ICP1_9PSEU</name>
<dbReference type="InterPro" id="IPR027417">
    <property type="entry name" value="P-loop_NTPase"/>
</dbReference>
<proteinExistence type="predicted"/>
<keyword evidence="2" id="KW-0547">Nucleotide-binding</keyword>
<reference evidence="2 3" key="1">
    <citation type="submission" date="2020-10" db="EMBL/GenBank/DDBJ databases">
        <title>Sequencing the genomes of 1000 actinobacteria strains.</title>
        <authorList>
            <person name="Klenk H.-P."/>
        </authorList>
    </citation>
    <scope>NUCLEOTIDE SEQUENCE [LARGE SCALE GENOMIC DNA]</scope>
    <source>
        <strain evidence="2 3">DSM 44653</strain>
    </source>
</reference>
<organism evidence="2 3">
    <name type="scientific">Amycolatopsis lexingtonensis</name>
    <dbReference type="NCBI Taxonomy" id="218822"/>
    <lineage>
        <taxon>Bacteria</taxon>
        <taxon>Bacillati</taxon>
        <taxon>Actinomycetota</taxon>
        <taxon>Actinomycetes</taxon>
        <taxon>Pseudonocardiales</taxon>
        <taxon>Pseudonocardiaceae</taxon>
        <taxon>Amycolatopsis</taxon>
    </lineage>
</organism>
<keyword evidence="2" id="KW-0067">ATP-binding</keyword>
<evidence type="ECO:0000259" key="1">
    <source>
        <dbReference type="Pfam" id="PF01443"/>
    </source>
</evidence>
<keyword evidence="3" id="KW-1185">Reference proteome</keyword>
<dbReference type="EMBL" id="JADBEG010000001">
    <property type="protein sequence ID" value="MBE1500943.1"/>
    <property type="molecule type" value="Genomic_DNA"/>
</dbReference>
<evidence type="ECO:0000313" key="3">
    <source>
        <dbReference type="Proteomes" id="UP000631670"/>
    </source>
</evidence>
<sequence>MRRLSEMFDHIYIDEVQDLAGYDLDLLDLLMRSPIAVTMVGDPRQATFSTNNNRKNKKHKGSGIASWLNERVNLCEIEPRAVSYRCNQEICDFADGLYPEMPATTSMNSETTGHDGVLAIKPSDVSEYVAEHDPVVLRYDKRADTAGLNAINIGVSKGSTYDRVLIFPTGPMKKYYQSRNPLDAGAREKLYVAVTRAKYSVAFVIP</sequence>
<dbReference type="Proteomes" id="UP000631670">
    <property type="component" value="Unassembled WGS sequence"/>
</dbReference>
<dbReference type="Pfam" id="PF01443">
    <property type="entry name" value="Viral_helicase1"/>
    <property type="match status" value="1"/>
</dbReference>
<dbReference type="InterPro" id="IPR027351">
    <property type="entry name" value="(+)RNA_virus_helicase_core_dom"/>
</dbReference>
<accession>A0ABR9ICP1</accession>
<dbReference type="Gene3D" id="3.40.50.300">
    <property type="entry name" value="P-loop containing nucleotide triphosphate hydrolases"/>
    <property type="match status" value="2"/>
</dbReference>
<dbReference type="SUPFAM" id="SSF52540">
    <property type="entry name" value="P-loop containing nucleoside triphosphate hydrolases"/>
    <property type="match status" value="1"/>
</dbReference>
<dbReference type="GO" id="GO:0004386">
    <property type="term" value="F:helicase activity"/>
    <property type="evidence" value="ECO:0007669"/>
    <property type="project" value="UniProtKB-KW"/>
</dbReference>
<keyword evidence="2" id="KW-0378">Hydrolase</keyword>
<evidence type="ECO:0000313" key="2">
    <source>
        <dbReference type="EMBL" id="MBE1500943.1"/>
    </source>
</evidence>
<keyword evidence="2" id="KW-0347">Helicase</keyword>
<protein>
    <submittedName>
        <fullName evidence="2">DNA helicase IV</fullName>
    </submittedName>
</protein>
<comment type="caution">
    <text evidence="2">The sequence shown here is derived from an EMBL/GenBank/DDBJ whole genome shotgun (WGS) entry which is preliminary data.</text>
</comment>
<gene>
    <name evidence="2" type="ORF">H4696_008043</name>
</gene>